<keyword evidence="1" id="KW-1133">Transmembrane helix</keyword>
<proteinExistence type="predicted"/>
<keyword evidence="3" id="KW-1185">Reference proteome</keyword>
<organism evidence="2 3">
    <name type="scientific">Citrullus colocynthis</name>
    <name type="common">colocynth</name>
    <dbReference type="NCBI Taxonomy" id="252529"/>
    <lineage>
        <taxon>Eukaryota</taxon>
        <taxon>Viridiplantae</taxon>
        <taxon>Streptophyta</taxon>
        <taxon>Embryophyta</taxon>
        <taxon>Tracheophyta</taxon>
        <taxon>Spermatophyta</taxon>
        <taxon>Magnoliopsida</taxon>
        <taxon>eudicotyledons</taxon>
        <taxon>Gunneridae</taxon>
        <taxon>Pentapetalae</taxon>
        <taxon>rosids</taxon>
        <taxon>fabids</taxon>
        <taxon>Cucurbitales</taxon>
        <taxon>Cucurbitaceae</taxon>
        <taxon>Benincaseae</taxon>
        <taxon>Citrullus</taxon>
    </lineage>
</organism>
<gene>
    <name evidence="2" type="ORF">CITCOLO1_LOCUS8466</name>
</gene>
<accession>A0ABP0Y9D6</accession>
<evidence type="ECO:0000256" key="1">
    <source>
        <dbReference type="SAM" id="Phobius"/>
    </source>
</evidence>
<feature type="transmembrane region" description="Helical" evidence="1">
    <location>
        <begin position="28"/>
        <end position="48"/>
    </location>
</feature>
<dbReference type="Proteomes" id="UP001642487">
    <property type="component" value="Chromosome 3"/>
</dbReference>
<dbReference type="EMBL" id="OZ021737">
    <property type="protein sequence ID" value="CAK9316602.1"/>
    <property type="molecule type" value="Genomic_DNA"/>
</dbReference>
<protein>
    <submittedName>
        <fullName evidence="2">Uncharacterized protein</fullName>
    </submittedName>
</protein>
<reference evidence="2 3" key="1">
    <citation type="submission" date="2024-03" db="EMBL/GenBank/DDBJ databases">
        <authorList>
            <person name="Gkanogiannis A."/>
            <person name="Becerra Lopez-Lavalle L."/>
        </authorList>
    </citation>
    <scope>NUCLEOTIDE SEQUENCE [LARGE SCALE GENOMIC DNA]</scope>
</reference>
<sequence length="184" mass="20428">MPLVVAGLLSVVFFGRRCDARIRINLGLGLYILSLLLMPLFEVFYIRVGSGCSTASMSPLEPSCCAVSLGLPGNCQRGIKNCRLWARRLCQASGYEASPEFEESRETEERTSVWIRYVTEDVGSEILKDWYPITLITGYYLFHLLGKSLASIYVIEFEDYCGIVLGEGCVLPSVCGVFAWSSIP</sequence>
<evidence type="ECO:0000313" key="2">
    <source>
        <dbReference type="EMBL" id="CAK9316602.1"/>
    </source>
</evidence>
<evidence type="ECO:0000313" key="3">
    <source>
        <dbReference type="Proteomes" id="UP001642487"/>
    </source>
</evidence>
<keyword evidence="1" id="KW-0812">Transmembrane</keyword>
<name>A0ABP0Y9D6_9ROSI</name>
<keyword evidence="1" id="KW-0472">Membrane</keyword>